<dbReference type="Gramene" id="TKW35904">
    <property type="protein sequence ID" value="TKW35904"/>
    <property type="gene ID" value="SEVIR_2G406100v2"/>
</dbReference>
<dbReference type="EMBL" id="CM016553">
    <property type="protein sequence ID" value="TKW35904.1"/>
    <property type="molecule type" value="Genomic_DNA"/>
</dbReference>
<accession>A0A4U6W316</accession>
<evidence type="ECO:0000313" key="1">
    <source>
        <dbReference type="EMBL" id="TKW35904.1"/>
    </source>
</evidence>
<gene>
    <name evidence="1" type="ORF">SEVIR_2G406100v2</name>
</gene>
<dbReference type="AlphaFoldDB" id="A0A4U6W316"/>
<keyword evidence="2" id="KW-1185">Reference proteome</keyword>
<organism evidence="1 2">
    <name type="scientific">Setaria viridis</name>
    <name type="common">Green bristlegrass</name>
    <name type="synonym">Setaria italica subsp. viridis</name>
    <dbReference type="NCBI Taxonomy" id="4556"/>
    <lineage>
        <taxon>Eukaryota</taxon>
        <taxon>Viridiplantae</taxon>
        <taxon>Streptophyta</taxon>
        <taxon>Embryophyta</taxon>
        <taxon>Tracheophyta</taxon>
        <taxon>Spermatophyta</taxon>
        <taxon>Magnoliopsida</taxon>
        <taxon>Liliopsida</taxon>
        <taxon>Poales</taxon>
        <taxon>Poaceae</taxon>
        <taxon>PACMAD clade</taxon>
        <taxon>Panicoideae</taxon>
        <taxon>Panicodae</taxon>
        <taxon>Paniceae</taxon>
        <taxon>Cenchrinae</taxon>
        <taxon>Setaria</taxon>
    </lineage>
</organism>
<name>A0A4U6W316_SETVI</name>
<dbReference type="Proteomes" id="UP000298652">
    <property type="component" value="Chromosome 2"/>
</dbReference>
<proteinExistence type="predicted"/>
<sequence>MCDLPFTCPFPSMRLLTGHRFLPLYLIVTNIDCLRQRKLRNHYCRSIKHVIVLLHVSNFVFKSIKLVNLSMELHHAIHFLMGHTYLSCSNFGILVYTVYIDTNNIMWDECLAFPGKVFS</sequence>
<evidence type="ECO:0000313" key="2">
    <source>
        <dbReference type="Proteomes" id="UP000298652"/>
    </source>
</evidence>
<protein>
    <submittedName>
        <fullName evidence="1">Uncharacterized protein</fullName>
    </submittedName>
</protein>
<reference evidence="1" key="1">
    <citation type="submission" date="2019-03" db="EMBL/GenBank/DDBJ databases">
        <title>WGS assembly of Setaria viridis.</title>
        <authorList>
            <person name="Huang P."/>
            <person name="Jenkins J."/>
            <person name="Grimwood J."/>
            <person name="Barry K."/>
            <person name="Healey A."/>
            <person name="Mamidi S."/>
            <person name="Sreedasyam A."/>
            <person name="Shu S."/>
            <person name="Feldman M."/>
            <person name="Wu J."/>
            <person name="Yu Y."/>
            <person name="Chen C."/>
            <person name="Johnson J."/>
            <person name="Rokhsar D."/>
            <person name="Baxter I."/>
            <person name="Schmutz J."/>
            <person name="Brutnell T."/>
            <person name="Kellogg E."/>
        </authorList>
    </citation>
    <scope>NUCLEOTIDE SEQUENCE [LARGE SCALE GENOMIC DNA]</scope>
</reference>